<dbReference type="PANTHER" id="PTHR46915">
    <property type="entry name" value="UBIQUITIN-LIKE PROTEASE 4-RELATED"/>
    <property type="match status" value="1"/>
</dbReference>
<feature type="region of interest" description="Disordered" evidence="5">
    <location>
        <begin position="736"/>
        <end position="774"/>
    </location>
</feature>
<feature type="compositionally biased region" description="Basic and acidic residues" evidence="5">
    <location>
        <begin position="255"/>
        <end position="265"/>
    </location>
</feature>
<feature type="region of interest" description="Disordered" evidence="5">
    <location>
        <begin position="604"/>
        <end position="623"/>
    </location>
</feature>
<dbReference type="STRING" id="2163413.A0A4P6XGN8"/>
<dbReference type="GO" id="GO:0006508">
    <property type="term" value="P:proteolysis"/>
    <property type="evidence" value="ECO:0007669"/>
    <property type="project" value="UniProtKB-KW"/>
</dbReference>
<evidence type="ECO:0000313" key="7">
    <source>
        <dbReference type="EMBL" id="QBM86457.1"/>
    </source>
</evidence>
<accession>A0A4P6XGN8</accession>
<dbReference type="EMBL" id="CP034456">
    <property type="protein sequence ID" value="QBM86457.1"/>
    <property type="molecule type" value="Genomic_DNA"/>
</dbReference>
<feature type="region of interest" description="Disordered" evidence="5">
    <location>
        <begin position="197"/>
        <end position="265"/>
    </location>
</feature>
<dbReference type="Gene3D" id="3.40.395.10">
    <property type="entry name" value="Adenoviral Proteinase, Chain A"/>
    <property type="match status" value="1"/>
</dbReference>
<comment type="similarity">
    <text evidence="1">Belongs to the peptidase C48 family.</text>
</comment>
<keyword evidence="2 7" id="KW-0645">Protease</keyword>
<proteinExistence type="inferred from homology"/>
<keyword evidence="3" id="KW-0378">Hydrolase</keyword>
<dbReference type="PROSITE" id="PS50600">
    <property type="entry name" value="ULP_PROTEASE"/>
    <property type="match status" value="1"/>
</dbReference>
<gene>
    <name evidence="7" type="primary">MPUL0A10990</name>
    <name evidence="7" type="ORF">METSCH_A10990</name>
</gene>
<feature type="domain" description="Ubiquitin-like protease family profile" evidence="6">
    <location>
        <begin position="325"/>
        <end position="527"/>
    </location>
</feature>
<dbReference type="AlphaFoldDB" id="A0A4P6XGN8"/>
<dbReference type="GO" id="GO:0008234">
    <property type="term" value="F:cysteine-type peptidase activity"/>
    <property type="evidence" value="ECO:0007669"/>
    <property type="project" value="UniProtKB-KW"/>
</dbReference>
<evidence type="ECO:0000256" key="2">
    <source>
        <dbReference type="ARBA" id="ARBA00022670"/>
    </source>
</evidence>
<feature type="region of interest" description="Disordered" evidence="5">
    <location>
        <begin position="571"/>
        <end position="592"/>
    </location>
</feature>
<evidence type="ECO:0000313" key="8">
    <source>
        <dbReference type="Proteomes" id="UP000292447"/>
    </source>
</evidence>
<dbReference type="Proteomes" id="UP000292447">
    <property type="component" value="Chromosome I"/>
</dbReference>
<dbReference type="Pfam" id="PF02902">
    <property type="entry name" value="Peptidase_C48"/>
    <property type="match status" value="1"/>
</dbReference>
<protein>
    <submittedName>
        <fullName evidence="7">Ulp1 protease family, C-terminal catalytic domain</fullName>
    </submittedName>
</protein>
<evidence type="ECO:0000256" key="5">
    <source>
        <dbReference type="SAM" id="MobiDB-lite"/>
    </source>
</evidence>
<sequence>MSVRKKFSSLRRPGGVVPQNLLTRPVQKITIPTETTINRGTLLVVKPLSIEYKEPQSSIKLCFFLNIDVLGSGLDEEPFLVVDVDQVDYNSTVITLEMSAPLQLCVSPDRNYVYFRMGNALIDKMVLPRKSVLAAYFGKDHVGAVFVLPKSFGFISLSFTLQGGESIYSFLLKNTGSWILDTLEVCELSQLQQVHQHQLRRRESSQRDPLTVIRPNELSESEPEDTSGNQIRVSDDVFSGGLPSVLKPMKKRPSERKTRSYTRQEPDDILSSLVNDTSSLNDRDVTMSNEDGEDFILEEPPQIVPELPASFEPPLKYALDGDKKFIITFNDFKTLYNNDWINDTIIDFFIAYEMNKAVSELRLIEKTEVFAFNSFFFTKLFSKNEQQQTPPYYDNIRRWLAKVDLMSFSSVIIPINEHLHWYCVIIKNLPALLEYSKNAKNEGAEDGIEVGHQPSSKPFVEILVIDSLKQAHSTLGPPLKQVIKEYCKDKHDVDISTDLIRLRTARVAKQRNFNDCGIHVIYNIQKWLEAPAVCELIWKTHGKSKSQVFKGTERNNMRRTCIDFLLDLHAKQPPEDPSKQPTSTEEGPSDDEVELISYLSSNAKIAEDEERPIEPTSDGSTSILTEEIGKPANVAGSTISENPDGAFGASELAQRGNDAVRDLIEHKPEDTMKHASLEKRQSDLKELLEFRGVKKKQGLSALLAKEAHTHSNTPMTQNDKPNDVYRHQVRTDVHFRSSKALQDDEESKLQSKTSSNTTGISQRIGPIRLPMPHKTLDPRVIDKAASQPIRSSKRIETRGLQIQHPQLRRLLLGFKLKKHTADFLNGVFVNHSQRLSDATCKKLHDWVELYNLTETLMGSDSFKRLEKNMKAASETHIEPMEEPFVIKDGDDSPRDVEEIIQDPNDSNGELNKSVGELSISRPESLGFRNESTPEATRHFLLQTEASQVVRSEDQNRQTRRGAKLLSGNVSTNLEIADNDLELVSEVSLVFSSPSEERKHKLAHRSLGSKASVHEPGPIHVLNSSMTRVSETGHLHHEARGPSVSGHHARGDNENTKPLKLAVTTRRASDLERLHKATILDNPDVFEVVNIPDVDPQKHSPVRKQQELLANILKKRKVEHVAKRLPGLRRHTQK</sequence>
<organism evidence="7 8">
    <name type="scientific">Metschnikowia aff. pulcherrima</name>
    <dbReference type="NCBI Taxonomy" id="2163413"/>
    <lineage>
        <taxon>Eukaryota</taxon>
        <taxon>Fungi</taxon>
        <taxon>Dikarya</taxon>
        <taxon>Ascomycota</taxon>
        <taxon>Saccharomycotina</taxon>
        <taxon>Pichiomycetes</taxon>
        <taxon>Metschnikowiaceae</taxon>
        <taxon>Metschnikowia</taxon>
    </lineage>
</organism>
<keyword evidence="8" id="KW-1185">Reference proteome</keyword>
<keyword evidence="4" id="KW-0788">Thiol protease</keyword>
<dbReference type="GO" id="GO:0016926">
    <property type="term" value="P:protein desumoylation"/>
    <property type="evidence" value="ECO:0007669"/>
    <property type="project" value="UniProtKB-ARBA"/>
</dbReference>
<dbReference type="InterPro" id="IPR003653">
    <property type="entry name" value="Peptidase_C48_C"/>
</dbReference>
<evidence type="ECO:0000256" key="1">
    <source>
        <dbReference type="ARBA" id="ARBA00005234"/>
    </source>
</evidence>
<dbReference type="InterPro" id="IPR038765">
    <property type="entry name" value="Papain-like_cys_pep_sf"/>
</dbReference>
<dbReference type="PANTHER" id="PTHR46915:SF2">
    <property type="entry name" value="UBIQUITIN-LIKE PROTEASE 4"/>
    <property type="match status" value="1"/>
</dbReference>
<evidence type="ECO:0000259" key="6">
    <source>
        <dbReference type="PROSITE" id="PS50600"/>
    </source>
</evidence>
<feature type="compositionally biased region" description="Polar residues" evidence="5">
    <location>
        <begin position="750"/>
        <end position="761"/>
    </location>
</feature>
<evidence type="ECO:0000256" key="3">
    <source>
        <dbReference type="ARBA" id="ARBA00022801"/>
    </source>
</evidence>
<evidence type="ECO:0000256" key="4">
    <source>
        <dbReference type="ARBA" id="ARBA00022807"/>
    </source>
</evidence>
<dbReference type="GO" id="GO:0019783">
    <property type="term" value="F:ubiquitin-like protein peptidase activity"/>
    <property type="evidence" value="ECO:0007669"/>
    <property type="project" value="UniProtKB-ARBA"/>
</dbReference>
<dbReference type="SUPFAM" id="SSF54001">
    <property type="entry name" value="Cysteine proteinases"/>
    <property type="match status" value="1"/>
</dbReference>
<name>A0A4P6XGN8_9ASCO</name>
<reference evidence="8" key="1">
    <citation type="submission" date="2019-03" db="EMBL/GenBank/DDBJ databases">
        <title>Snf2 controls pulcherriminic acid biosynthesis and connects pigmentation and antifungal activity of the yeast Metschnikowia pulcherrima.</title>
        <authorList>
            <person name="Gore-Lloyd D."/>
            <person name="Sumann I."/>
            <person name="Brachmann A.O."/>
            <person name="Schneeberger K."/>
            <person name="Ortiz-Merino R.A."/>
            <person name="Moreno-Beltran M."/>
            <person name="Schlaefli M."/>
            <person name="Kirner P."/>
            <person name="Santos Kron A."/>
            <person name="Wolfe K.H."/>
            <person name="Piel J."/>
            <person name="Ahrens C.H."/>
            <person name="Henk D."/>
            <person name="Freimoser F.M."/>
        </authorList>
    </citation>
    <scope>NUCLEOTIDE SEQUENCE [LARGE SCALE GENOMIC DNA]</scope>
    <source>
        <strain evidence="8">APC 1.2</strain>
    </source>
</reference>